<dbReference type="Proteomes" id="UP000525298">
    <property type="component" value="Unassembled WGS sequence"/>
</dbReference>
<dbReference type="EMBL" id="JACDUS010000011">
    <property type="protein sequence ID" value="MBA2882703.1"/>
    <property type="molecule type" value="Genomic_DNA"/>
</dbReference>
<proteinExistence type="predicted"/>
<dbReference type="AlphaFoldDB" id="A0A7W0CBH1"/>
<sequence length="76" mass="9568">MDQRPPLDFSFIHKQLRRKEGVTLMLLWHEYKAQNPQSYQYSQFWHLYRQWCHRIEPVMRQDHRAGEKMFVDYHTC</sequence>
<keyword evidence="2" id="KW-1185">Reference proteome</keyword>
<dbReference type="RefSeq" id="WP_181552328.1">
    <property type="nucleotide sequence ID" value="NZ_JACDUS010000011.1"/>
</dbReference>
<evidence type="ECO:0000313" key="2">
    <source>
        <dbReference type="Proteomes" id="UP000525298"/>
    </source>
</evidence>
<protein>
    <submittedName>
        <fullName evidence="1">Transposase</fullName>
    </submittedName>
</protein>
<comment type="caution">
    <text evidence="1">The sequence shown here is derived from an EMBL/GenBank/DDBJ whole genome shotgun (WGS) entry which is preliminary data.</text>
</comment>
<name>A0A7W0CBH1_9BACT</name>
<reference evidence="1 2" key="1">
    <citation type="submission" date="2020-07" db="EMBL/GenBank/DDBJ databases">
        <title>Genomic Encyclopedia of Type Strains, Phase IV (KMG-IV): sequencing the most valuable type-strain genomes for metagenomic binning, comparative biology and taxonomic classification.</title>
        <authorList>
            <person name="Goeker M."/>
        </authorList>
    </citation>
    <scope>NUCLEOTIDE SEQUENCE [LARGE SCALE GENOMIC DNA]</scope>
    <source>
        <strain evidence="1 2">DSM 17721</strain>
    </source>
</reference>
<accession>A0A7W0CBH1</accession>
<gene>
    <name evidence="1" type="ORF">HNR65_003057</name>
</gene>
<organism evidence="1 2">
    <name type="scientific">Desulfosalsimonas propionicica</name>
    <dbReference type="NCBI Taxonomy" id="332175"/>
    <lineage>
        <taxon>Bacteria</taxon>
        <taxon>Pseudomonadati</taxon>
        <taxon>Thermodesulfobacteriota</taxon>
        <taxon>Desulfobacteria</taxon>
        <taxon>Desulfobacterales</taxon>
        <taxon>Desulfosalsimonadaceae</taxon>
        <taxon>Desulfosalsimonas</taxon>
    </lineage>
</organism>
<evidence type="ECO:0000313" key="1">
    <source>
        <dbReference type="EMBL" id="MBA2882703.1"/>
    </source>
</evidence>